<evidence type="ECO:0000313" key="7">
    <source>
        <dbReference type="EMBL" id="KAF7142349.1"/>
    </source>
</evidence>
<dbReference type="GO" id="GO:0000976">
    <property type="term" value="F:transcription cis-regulatory region binding"/>
    <property type="evidence" value="ECO:0007669"/>
    <property type="project" value="UniProtKB-ARBA"/>
</dbReference>
<evidence type="ECO:0000313" key="8">
    <source>
        <dbReference type="Proteomes" id="UP000626092"/>
    </source>
</evidence>
<reference evidence="7" key="1">
    <citation type="submission" date="2019-11" db="EMBL/GenBank/DDBJ databases">
        <authorList>
            <person name="Liu Y."/>
            <person name="Hou J."/>
            <person name="Li T.-Q."/>
            <person name="Guan C.-H."/>
            <person name="Wu X."/>
            <person name="Wu H.-Z."/>
            <person name="Ling F."/>
            <person name="Zhang R."/>
            <person name="Shi X.-G."/>
            <person name="Ren J.-P."/>
            <person name="Chen E.-F."/>
            <person name="Sun J.-M."/>
        </authorList>
    </citation>
    <scope>NUCLEOTIDE SEQUENCE</scope>
    <source>
        <strain evidence="7">Adult_tree_wgs_1</strain>
        <tissue evidence="7">Leaves</tissue>
    </source>
</reference>
<feature type="region of interest" description="Disordered" evidence="5">
    <location>
        <begin position="1"/>
        <end position="49"/>
    </location>
</feature>
<evidence type="ECO:0000259" key="6">
    <source>
        <dbReference type="PROSITE" id="PS50888"/>
    </source>
</evidence>
<gene>
    <name evidence="7" type="ORF">RHSIM_Rhsim05G0127200</name>
</gene>
<dbReference type="GO" id="GO:0046983">
    <property type="term" value="F:protein dimerization activity"/>
    <property type="evidence" value="ECO:0007669"/>
    <property type="project" value="InterPro"/>
</dbReference>
<accession>A0A834GW57</accession>
<comment type="caution">
    <text evidence="7">The sequence shown here is derived from an EMBL/GenBank/DDBJ whole genome shotgun (WGS) entry which is preliminary data.</text>
</comment>
<dbReference type="InterPro" id="IPR011598">
    <property type="entry name" value="bHLH_dom"/>
</dbReference>
<dbReference type="GO" id="GO:0005634">
    <property type="term" value="C:nucleus"/>
    <property type="evidence" value="ECO:0007669"/>
    <property type="project" value="UniProtKB-SubCell"/>
</dbReference>
<keyword evidence="3" id="KW-0804">Transcription</keyword>
<evidence type="ECO:0000256" key="2">
    <source>
        <dbReference type="ARBA" id="ARBA00023015"/>
    </source>
</evidence>
<comment type="subcellular location">
    <subcellularLocation>
        <location evidence="1">Nucleus</location>
    </subcellularLocation>
</comment>
<dbReference type="InterPro" id="IPR036638">
    <property type="entry name" value="HLH_DNA-bd_sf"/>
</dbReference>
<keyword evidence="4" id="KW-0539">Nucleus</keyword>
<name>A0A834GW57_RHOSS</name>
<keyword evidence="2" id="KW-0805">Transcription regulation</keyword>
<dbReference type="GO" id="GO:0006355">
    <property type="term" value="P:regulation of DNA-templated transcription"/>
    <property type="evidence" value="ECO:0007669"/>
    <property type="project" value="InterPro"/>
</dbReference>
<feature type="domain" description="BHLH" evidence="6">
    <location>
        <begin position="161"/>
        <end position="210"/>
    </location>
</feature>
<feature type="compositionally biased region" description="Low complexity" evidence="5">
    <location>
        <begin position="28"/>
        <end position="49"/>
    </location>
</feature>
<feature type="compositionally biased region" description="Polar residues" evidence="5">
    <location>
        <begin position="15"/>
        <end position="27"/>
    </location>
</feature>
<organism evidence="7 8">
    <name type="scientific">Rhododendron simsii</name>
    <name type="common">Sims's rhododendron</name>
    <dbReference type="NCBI Taxonomy" id="118357"/>
    <lineage>
        <taxon>Eukaryota</taxon>
        <taxon>Viridiplantae</taxon>
        <taxon>Streptophyta</taxon>
        <taxon>Embryophyta</taxon>
        <taxon>Tracheophyta</taxon>
        <taxon>Spermatophyta</taxon>
        <taxon>Magnoliopsida</taxon>
        <taxon>eudicotyledons</taxon>
        <taxon>Gunneridae</taxon>
        <taxon>Pentapetalae</taxon>
        <taxon>asterids</taxon>
        <taxon>Ericales</taxon>
        <taxon>Ericaceae</taxon>
        <taxon>Ericoideae</taxon>
        <taxon>Rhodoreae</taxon>
        <taxon>Rhododendron</taxon>
    </lineage>
</organism>
<feature type="compositionally biased region" description="Basic and acidic residues" evidence="5">
    <location>
        <begin position="1"/>
        <end position="11"/>
    </location>
</feature>
<dbReference type="Proteomes" id="UP000626092">
    <property type="component" value="Unassembled WGS sequence"/>
</dbReference>
<proteinExistence type="predicted"/>
<dbReference type="SUPFAM" id="SSF47459">
    <property type="entry name" value="HLH, helix-loop-helix DNA-binding domain"/>
    <property type="match status" value="1"/>
</dbReference>
<dbReference type="InterPro" id="IPR044549">
    <property type="entry name" value="bHLH_AtIBH1-like"/>
</dbReference>
<evidence type="ECO:0000256" key="3">
    <source>
        <dbReference type="ARBA" id="ARBA00023163"/>
    </source>
</evidence>
<evidence type="ECO:0000256" key="5">
    <source>
        <dbReference type="SAM" id="MobiDB-lite"/>
    </source>
</evidence>
<dbReference type="PROSITE" id="PS50888">
    <property type="entry name" value="BHLH"/>
    <property type="match status" value="1"/>
</dbReference>
<dbReference type="CDD" id="cd11444">
    <property type="entry name" value="bHLH_AtIBH1_like"/>
    <property type="match status" value="1"/>
</dbReference>
<dbReference type="PANTHER" id="PTHR33124:SF12">
    <property type="entry name" value="TRANSCRIPTION FACTOR BHLH148"/>
    <property type="match status" value="1"/>
</dbReference>
<keyword evidence="8" id="KW-1185">Reference proteome</keyword>
<dbReference type="OrthoDB" id="1647165at2759"/>
<evidence type="ECO:0000256" key="1">
    <source>
        <dbReference type="ARBA" id="ARBA00004123"/>
    </source>
</evidence>
<evidence type="ECO:0000256" key="4">
    <source>
        <dbReference type="ARBA" id="ARBA00023242"/>
    </source>
</evidence>
<dbReference type="InterPro" id="IPR044660">
    <property type="entry name" value="IBH1-like"/>
</dbReference>
<dbReference type="AlphaFoldDB" id="A0A834GW57"/>
<sequence length="227" mass="25757">MPRERKLEGEISHIQGEQKQCIQTDRQSNSLSVMMESSSSTSNYKANSNRLQESKVIKKLREVGSEENQSEEVVKIEKIGWKSDAEQQTYSVKLIEALSQRSHGDSSRMAPVSAVRETADRLLATAAKGRTRWSRSILMSRLRLKLNKNKHKKQKKRKAAGFIRSKKPEEKKQIPTVQRKARFLSRLVPGCQKLSFLNLLEEATDYIAALEMQVRAMTALAELLTGA</sequence>
<dbReference type="PANTHER" id="PTHR33124">
    <property type="entry name" value="TRANSCRIPTION FACTOR IBH1-LIKE 1"/>
    <property type="match status" value="1"/>
</dbReference>
<dbReference type="EMBL" id="WJXA01000005">
    <property type="protein sequence ID" value="KAF7142349.1"/>
    <property type="molecule type" value="Genomic_DNA"/>
</dbReference>
<protein>
    <recommendedName>
        <fullName evidence="6">BHLH domain-containing protein</fullName>
    </recommendedName>
</protein>